<feature type="compositionally biased region" description="Gly residues" evidence="3">
    <location>
        <begin position="622"/>
        <end position="639"/>
    </location>
</feature>
<feature type="compositionally biased region" description="Polar residues" evidence="3">
    <location>
        <begin position="390"/>
        <end position="421"/>
    </location>
</feature>
<keyword evidence="7" id="KW-1185">Reference proteome</keyword>
<feature type="compositionally biased region" description="Polar residues" evidence="3">
    <location>
        <begin position="176"/>
        <end position="187"/>
    </location>
</feature>
<dbReference type="InterPro" id="IPR027417">
    <property type="entry name" value="P-loop_NTPase"/>
</dbReference>
<feature type="region of interest" description="Disordered" evidence="3">
    <location>
        <begin position="373"/>
        <end position="431"/>
    </location>
</feature>
<evidence type="ECO:0000313" key="6">
    <source>
        <dbReference type="EMBL" id="KAJ2860947.1"/>
    </source>
</evidence>
<evidence type="ECO:0000259" key="4">
    <source>
        <dbReference type="SMART" id="SM00382"/>
    </source>
</evidence>
<dbReference type="AlphaFoldDB" id="A0A9W8M2V5"/>
<dbReference type="InterPro" id="IPR019489">
    <property type="entry name" value="Clp_ATPase_C"/>
</dbReference>
<dbReference type="GO" id="GO:0051603">
    <property type="term" value="P:proteolysis involved in protein catabolic process"/>
    <property type="evidence" value="ECO:0007669"/>
    <property type="project" value="TreeGrafter"/>
</dbReference>
<feature type="compositionally biased region" description="Low complexity" evidence="3">
    <location>
        <begin position="422"/>
        <end position="431"/>
    </location>
</feature>
<name>A0A9W8M2V5_9FUNG</name>
<dbReference type="GO" id="GO:0016887">
    <property type="term" value="F:ATP hydrolysis activity"/>
    <property type="evidence" value="ECO:0007669"/>
    <property type="project" value="InterPro"/>
</dbReference>
<comment type="caution">
    <text evidence="6">The sequence shown here is derived from an EMBL/GenBank/DDBJ whole genome shotgun (WGS) entry which is preliminary data.</text>
</comment>
<dbReference type="SMART" id="SM01086">
    <property type="entry name" value="ClpB_D2-small"/>
    <property type="match status" value="1"/>
</dbReference>
<feature type="region of interest" description="Disordered" evidence="3">
    <location>
        <begin position="558"/>
        <end position="639"/>
    </location>
</feature>
<feature type="compositionally biased region" description="Polar residues" evidence="3">
    <location>
        <begin position="374"/>
        <end position="383"/>
    </location>
</feature>
<feature type="compositionally biased region" description="Gly residues" evidence="3">
    <location>
        <begin position="564"/>
        <end position="579"/>
    </location>
</feature>
<proteinExistence type="predicted"/>
<feature type="region of interest" description="Disordered" evidence="3">
    <location>
        <begin position="863"/>
        <end position="893"/>
    </location>
</feature>
<dbReference type="PANTHER" id="PTHR48102:SF7">
    <property type="entry name" value="ATP-DEPENDENT CLP PROTEASE ATP-BINDING SUBUNIT CLPX-LIKE, MITOCHONDRIAL"/>
    <property type="match status" value="1"/>
</dbReference>
<gene>
    <name evidence="6" type="primary">MCX1</name>
    <name evidence="6" type="ORF">GGH94_005205</name>
</gene>
<keyword evidence="2 6" id="KW-0067">ATP-binding</keyword>
<evidence type="ECO:0000256" key="3">
    <source>
        <dbReference type="SAM" id="MobiDB-lite"/>
    </source>
</evidence>
<dbReference type="Pfam" id="PF07724">
    <property type="entry name" value="AAA_2"/>
    <property type="match status" value="1"/>
</dbReference>
<dbReference type="EMBL" id="JANBUY010000258">
    <property type="protein sequence ID" value="KAJ2860947.1"/>
    <property type="molecule type" value="Genomic_DNA"/>
</dbReference>
<evidence type="ECO:0000313" key="7">
    <source>
        <dbReference type="Proteomes" id="UP001140074"/>
    </source>
</evidence>
<dbReference type="PANTHER" id="PTHR48102">
    <property type="entry name" value="ATP-DEPENDENT CLP PROTEASE ATP-BINDING SUBUNIT CLPX-LIKE, MITOCHONDRIAL-RELATED"/>
    <property type="match status" value="1"/>
</dbReference>
<evidence type="ECO:0000256" key="1">
    <source>
        <dbReference type="ARBA" id="ARBA00022741"/>
    </source>
</evidence>
<dbReference type="Gene3D" id="3.40.50.300">
    <property type="entry name" value="P-loop containing nucleotide triphosphate hydrolases"/>
    <property type="match status" value="1"/>
</dbReference>
<dbReference type="FunFam" id="1.10.8.60:FF:000002">
    <property type="entry name" value="ATP-dependent Clp protease ATP-binding subunit ClpX"/>
    <property type="match status" value="1"/>
</dbReference>
<dbReference type="Gene3D" id="1.10.8.60">
    <property type="match status" value="1"/>
</dbReference>
<feature type="region of interest" description="Disordered" evidence="3">
    <location>
        <begin position="307"/>
        <end position="348"/>
    </location>
</feature>
<dbReference type="SMART" id="SM00382">
    <property type="entry name" value="AAA"/>
    <property type="match status" value="1"/>
</dbReference>
<dbReference type="InterPro" id="IPR050052">
    <property type="entry name" value="ATP-dep_Clp_protease_ClpX"/>
</dbReference>
<dbReference type="GO" id="GO:0005759">
    <property type="term" value="C:mitochondrial matrix"/>
    <property type="evidence" value="ECO:0007669"/>
    <property type="project" value="TreeGrafter"/>
</dbReference>
<dbReference type="InterPro" id="IPR003959">
    <property type="entry name" value="ATPase_AAA_core"/>
</dbReference>
<sequence>MAGTPDKQDGTTEDFLNSYISQVKSRLEKAPVKPDASADLSLVLTDADAPKNRKRFYTKEQIEDIAKEECAECEYTWRKCSHSPPSMYDWFVGCRKLRKEYYDCMDRVKDDLKTKHSSRRALSATTLAFKAGREWDYIDGPAPPSSPPTKAHAHKRLSGGEDGVGTSRARPAATGKSASAPHSSIQSRAPGGKAHQGHLGGTTTFGNHTTTSGSTAHSSTTTGRDDTARGNSSTPASPQPPSQNTPAGMDPISPKMIMRYLDDYVIGQDRAKKTLAVAVYNHYNRVRANALRRQREQLSAAFAAASTPTAASSSALHQPRLFGDSGDRHLSPQQQGRNGTGSAYPTHQYPFVSRPWNGAFENSGLFIHEGDAASTPQQQTSMPLSADGDPSSSAANPPQTPQNESSMLKSQLRPSARTAGQSSSAASTPLSLSSGLDASLLDTQLDKSNVLLLGPTGSGKTLLAKTLAQILDVPFSVSDATPLTQAGYVGEDVEVVIQRLLQSCDYDVARAEQGIVFIDEIDKIARKPDSFSMSKDVSGEGVQQGLLRMLEGTIVTVTDKSGHGSNGSSGNGPNAGGPGSISPFPPPGLGPMSHIPPLAGVAPSGIGGSGALRRGNPLSGAFGPGNGMPGNGLGGNGNGGGSGGKGDVYQVDTSNILFILSGAFVGLDRLIMERVAKASIGFGNPVRRVGDTSTPVDLQAMNVPPVSFPSASSTAESEAAPFNPLDYTEPSDLIKFGLIPEFIGRLPVITSVGALSKDALVRVLVEPKNALVRQYEALLGLSGAQLHITRSALLTIAQQAIEKQTGARGLRRIMENLLLEPMFDCPGTSIRYVVVDSEVAAFKKRPLYFSKIQEADVEAAIWDDDRRHGSPVPPTASSPEERARAQQQGAVTG</sequence>
<feature type="compositionally biased region" description="Low complexity" evidence="3">
    <location>
        <begin position="201"/>
        <end position="222"/>
    </location>
</feature>
<feature type="compositionally biased region" description="Polar residues" evidence="3">
    <location>
        <begin position="331"/>
        <end position="345"/>
    </location>
</feature>
<organism evidence="6 7">
    <name type="scientific">Coemansia aciculifera</name>
    <dbReference type="NCBI Taxonomy" id="417176"/>
    <lineage>
        <taxon>Eukaryota</taxon>
        <taxon>Fungi</taxon>
        <taxon>Fungi incertae sedis</taxon>
        <taxon>Zoopagomycota</taxon>
        <taxon>Kickxellomycotina</taxon>
        <taxon>Kickxellomycetes</taxon>
        <taxon>Kickxellales</taxon>
        <taxon>Kickxellaceae</taxon>
        <taxon>Coemansia</taxon>
    </lineage>
</organism>
<feature type="domain" description="Clp ATPase C-terminal" evidence="5">
    <location>
        <begin position="755"/>
        <end position="849"/>
    </location>
</feature>
<dbReference type="Pfam" id="PF10431">
    <property type="entry name" value="ClpB_D2-small"/>
    <property type="match status" value="1"/>
</dbReference>
<reference evidence="6" key="1">
    <citation type="submission" date="2022-07" db="EMBL/GenBank/DDBJ databases">
        <title>Phylogenomic reconstructions and comparative analyses of Kickxellomycotina fungi.</title>
        <authorList>
            <person name="Reynolds N.K."/>
            <person name="Stajich J.E."/>
            <person name="Barry K."/>
            <person name="Grigoriev I.V."/>
            <person name="Crous P."/>
            <person name="Smith M.E."/>
        </authorList>
    </citation>
    <scope>NUCLEOTIDE SEQUENCE</scope>
    <source>
        <strain evidence="6">RSA 476</strain>
    </source>
</reference>
<protein>
    <submittedName>
        <fullName evidence="6">ATP-binding protein</fullName>
    </submittedName>
</protein>
<dbReference type="Proteomes" id="UP001140074">
    <property type="component" value="Unassembled WGS sequence"/>
</dbReference>
<evidence type="ECO:0000256" key="2">
    <source>
        <dbReference type="ARBA" id="ARBA00022840"/>
    </source>
</evidence>
<evidence type="ECO:0000259" key="5">
    <source>
        <dbReference type="SMART" id="SM01086"/>
    </source>
</evidence>
<feature type="domain" description="AAA+ ATPase" evidence="4">
    <location>
        <begin position="446"/>
        <end position="686"/>
    </location>
</feature>
<feature type="region of interest" description="Disordered" evidence="3">
    <location>
        <begin position="138"/>
        <end position="253"/>
    </location>
</feature>
<accession>A0A9W8M2V5</accession>
<dbReference type="InterPro" id="IPR003593">
    <property type="entry name" value="AAA+_ATPase"/>
</dbReference>
<keyword evidence="1" id="KW-0547">Nucleotide-binding</keyword>
<dbReference type="SUPFAM" id="SSF52540">
    <property type="entry name" value="P-loop containing nucleoside triphosphate hydrolases"/>
    <property type="match status" value="1"/>
</dbReference>
<dbReference type="GO" id="GO:0005524">
    <property type="term" value="F:ATP binding"/>
    <property type="evidence" value="ECO:0007669"/>
    <property type="project" value="UniProtKB-KW"/>
</dbReference>